<dbReference type="SUPFAM" id="SSF48403">
    <property type="entry name" value="Ankyrin repeat"/>
    <property type="match status" value="1"/>
</dbReference>
<dbReference type="PROSITE" id="PS50297">
    <property type="entry name" value="ANK_REP_REGION"/>
    <property type="match status" value="1"/>
</dbReference>
<name>A0ABP6KP08_9ACTN</name>
<sequence>MYEDESSLHDAAEEGSPEEVAELAGRMENVDAMYEGRTALWVAVYEGRHDNARALVSAGADPWRPMMSGWSPGRLSLAGPEPGLFDRPIGMNGLSNDEVAAVAEAERLRATLGDLYYDGTGLACVAGIDAAEATRRLEATVEIADPEEFLNEIDPFSEESMAFVGVTDVPGGCVVTQPWGYMPQTPGVSKRLSVGTVCYGLYANPKSGNQGSIVRDGEIVGWDLHPGGTPWEEDGPLEVLFSYLYRYRAVAYSCAYAGLRLTDARAVTGPPDVWLRLPERDYWR</sequence>
<dbReference type="PROSITE" id="PS50088">
    <property type="entry name" value="ANK_REPEAT"/>
    <property type="match status" value="1"/>
</dbReference>
<evidence type="ECO:0008006" key="4">
    <source>
        <dbReference type="Google" id="ProtNLM"/>
    </source>
</evidence>
<feature type="repeat" description="ANK" evidence="1">
    <location>
        <begin position="35"/>
        <end position="61"/>
    </location>
</feature>
<dbReference type="InterPro" id="IPR002110">
    <property type="entry name" value="Ankyrin_rpt"/>
</dbReference>
<proteinExistence type="predicted"/>
<evidence type="ECO:0000313" key="3">
    <source>
        <dbReference type="Proteomes" id="UP001499930"/>
    </source>
</evidence>
<reference evidence="3" key="1">
    <citation type="journal article" date="2019" name="Int. J. Syst. Evol. Microbiol.">
        <title>The Global Catalogue of Microorganisms (GCM) 10K type strain sequencing project: providing services to taxonomists for standard genome sequencing and annotation.</title>
        <authorList>
            <consortium name="The Broad Institute Genomics Platform"/>
            <consortium name="The Broad Institute Genome Sequencing Center for Infectious Disease"/>
            <person name="Wu L."/>
            <person name="Ma J."/>
        </authorList>
    </citation>
    <scope>NUCLEOTIDE SEQUENCE [LARGE SCALE GENOMIC DNA]</scope>
    <source>
        <strain evidence="3">JCM 3106</strain>
    </source>
</reference>
<evidence type="ECO:0000313" key="2">
    <source>
        <dbReference type="EMBL" id="GAA3019735.1"/>
    </source>
</evidence>
<evidence type="ECO:0000256" key="1">
    <source>
        <dbReference type="PROSITE-ProRule" id="PRU00023"/>
    </source>
</evidence>
<keyword evidence="1" id="KW-0040">ANK repeat</keyword>
<dbReference type="RefSeq" id="WP_344899399.1">
    <property type="nucleotide sequence ID" value="NZ_BAAAWD010000014.1"/>
</dbReference>
<keyword evidence="3" id="KW-1185">Reference proteome</keyword>
<dbReference type="Gene3D" id="1.25.40.20">
    <property type="entry name" value="Ankyrin repeat-containing domain"/>
    <property type="match status" value="1"/>
</dbReference>
<dbReference type="InterPro" id="IPR036770">
    <property type="entry name" value="Ankyrin_rpt-contain_sf"/>
</dbReference>
<organism evidence="2 3">
    <name type="scientific">Streptosporangium longisporum</name>
    <dbReference type="NCBI Taxonomy" id="46187"/>
    <lineage>
        <taxon>Bacteria</taxon>
        <taxon>Bacillati</taxon>
        <taxon>Actinomycetota</taxon>
        <taxon>Actinomycetes</taxon>
        <taxon>Streptosporangiales</taxon>
        <taxon>Streptosporangiaceae</taxon>
        <taxon>Streptosporangium</taxon>
    </lineage>
</organism>
<protein>
    <recommendedName>
        <fullName evidence="4">Ankyrin repeat domain-containing protein</fullName>
    </recommendedName>
</protein>
<dbReference type="Proteomes" id="UP001499930">
    <property type="component" value="Unassembled WGS sequence"/>
</dbReference>
<dbReference type="EMBL" id="BAAAWD010000014">
    <property type="protein sequence ID" value="GAA3019735.1"/>
    <property type="molecule type" value="Genomic_DNA"/>
</dbReference>
<dbReference type="Pfam" id="PF12796">
    <property type="entry name" value="Ank_2"/>
    <property type="match status" value="1"/>
</dbReference>
<dbReference type="SMART" id="SM00248">
    <property type="entry name" value="ANK"/>
    <property type="match status" value="2"/>
</dbReference>
<gene>
    <name evidence="2" type="ORF">GCM10017559_49980</name>
</gene>
<comment type="caution">
    <text evidence="2">The sequence shown here is derived from an EMBL/GenBank/DDBJ whole genome shotgun (WGS) entry which is preliminary data.</text>
</comment>
<accession>A0ABP6KP08</accession>